<feature type="chain" id="PRO_5047350561" evidence="2">
    <location>
        <begin position="23"/>
        <end position="449"/>
    </location>
</feature>
<keyword evidence="2" id="KW-0732">Signal</keyword>
<evidence type="ECO:0000313" key="3">
    <source>
        <dbReference type="EMBL" id="UJF32521.1"/>
    </source>
</evidence>
<dbReference type="PROSITE" id="PS51257">
    <property type="entry name" value="PROKAR_LIPOPROTEIN"/>
    <property type="match status" value="1"/>
</dbReference>
<gene>
    <name evidence="3" type="ORF">L0M14_23035</name>
</gene>
<dbReference type="PANTHER" id="PTHR43649">
    <property type="entry name" value="ARABINOSE-BINDING PROTEIN-RELATED"/>
    <property type="match status" value="1"/>
</dbReference>
<evidence type="ECO:0000256" key="2">
    <source>
        <dbReference type="SAM" id="SignalP"/>
    </source>
</evidence>
<evidence type="ECO:0000313" key="4">
    <source>
        <dbReference type="Proteomes" id="UP001649230"/>
    </source>
</evidence>
<dbReference type="SUPFAM" id="SSF53850">
    <property type="entry name" value="Periplasmic binding protein-like II"/>
    <property type="match status" value="1"/>
</dbReference>
<sequence length="449" mass="49063">MTQTKKAIGALSLVLTSSLVLGACAKTDEPSAAAPSSTTAASTDAGAASGSGASSSAAPVKISYWTPFSGGDGEFMTSMVKKFNEEQKEIQVEMLNTKSDDYYTKLQTAIVSDQAPDVAIVHASRMPQFAPSQFIVPLDDIAAKASVNWSDYNANILNSTVFDNKHYSLPLDTHALVMYYNKKFLDQAGVLKDGKPVYDNSPEGFVSFLQKIKDKVPGDIAPLAQPNVRIDSYWMWWGFYNQLKDGGKFYSEDGKKGALNNPAALKSLTYVDDLYKKGLIPPNINDAFKMFQDGKAAVLITGVWGTGAFESTQGLDFGVTTMPQIYDQPATWGDSHTLALPKHSKEDAAKQLAAVKFASWNTSHGDTWAQAGHVPAVVKATQSDMFKGLKYRSDYAKTADFVKYWPRDAKQAPINDEIIKEFEKMMNNKQDPATTLKNSDAIIEKMLSK</sequence>
<dbReference type="CDD" id="cd14748">
    <property type="entry name" value="PBP2_UgpB"/>
    <property type="match status" value="1"/>
</dbReference>
<name>A0ABY3SH48_9BACL</name>
<dbReference type="Gene3D" id="3.40.190.10">
    <property type="entry name" value="Periplasmic binding protein-like II"/>
    <property type="match status" value="1"/>
</dbReference>
<keyword evidence="4" id="KW-1185">Reference proteome</keyword>
<accession>A0ABY3SH48</accession>
<reference evidence="3 4" key="1">
    <citation type="journal article" date="2024" name="Int. J. Syst. Evol. Microbiol.">
        <title>Paenibacillus hexagrammi sp. nov., a novel bacterium isolated from the gut content of Hexagrammos agrammus.</title>
        <authorList>
            <person name="Jung H.K."/>
            <person name="Kim D.G."/>
            <person name="Zin H."/>
            <person name="Park J."/>
            <person name="Jung H."/>
            <person name="Kim Y.O."/>
            <person name="Kong H.J."/>
            <person name="Kim J.W."/>
            <person name="Kim Y.S."/>
        </authorList>
    </citation>
    <scope>NUCLEOTIDE SEQUENCE [LARGE SCALE GENOMIC DNA]</scope>
    <source>
        <strain evidence="3 4">YPD9-1</strain>
    </source>
</reference>
<proteinExistence type="predicted"/>
<organism evidence="3 4">
    <name type="scientific">Paenibacillus hexagrammi</name>
    <dbReference type="NCBI Taxonomy" id="2908839"/>
    <lineage>
        <taxon>Bacteria</taxon>
        <taxon>Bacillati</taxon>
        <taxon>Bacillota</taxon>
        <taxon>Bacilli</taxon>
        <taxon>Bacillales</taxon>
        <taxon>Paenibacillaceae</taxon>
        <taxon>Paenibacillus</taxon>
    </lineage>
</organism>
<feature type="signal peptide" evidence="2">
    <location>
        <begin position="1"/>
        <end position="22"/>
    </location>
</feature>
<evidence type="ECO:0000256" key="1">
    <source>
        <dbReference type="SAM" id="MobiDB-lite"/>
    </source>
</evidence>
<dbReference type="InterPro" id="IPR006059">
    <property type="entry name" value="SBP"/>
</dbReference>
<dbReference type="RefSeq" id="WP_235118871.1">
    <property type="nucleotide sequence ID" value="NZ_CP090978.1"/>
</dbReference>
<dbReference type="InterPro" id="IPR050490">
    <property type="entry name" value="Bact_solute-bd_prot1"/>
</dbReference>
<dbReference type="Pfam" id="PF01547">
    <property type="entry name" value="SBP_bac_1"/>
    <property type="match status" value="1"/>
</dbReference>
<dbReference type="EMBL" id="CP090978">
    <property type="protein sequence ID" value="UJF32521.1"/>
    <property type="molecule type" value="Genomic_DNA"/>
</dbReference>
<protein>
    <submittedName>
        <fullName evidence="3">ABC transporter substrate-binding protein</fullName>
    </submittedName>
</protein>
<feature type="region of interest" description="Disordered" evidence="1">
    <location>
        <begin position="29"/>
        <end position="56"/>
    </location>
</feature>
<dbReference type="PANTHER" id="PTHR43649:SF12">
    <property type="entry name" value="DIACETYLCHITOBIOSE BINDING PROTEIN DASA"/>
    <property type="match status" value="1"/>
</dbReference>
<dbReference type="Proteomes" id="UP001649230">
    <property type="component" value="Chromosome"/>
</dbReference>
<feature type="compositionally biased region" description="Low complexity" evidence="1">
    <location>
        <begin position="30"/>
        <end position="56"/>
    </location>
</feature>